<keyword evidence="1" id="KW-0812">Transmembrane</keyword>
<protein>
    <submittedName>
        <fullName evidence="2">Uncharacterized protein</fullName>
    </submittedName>
</protein>
<dbReference type="EMBL" id="FRAV01000005">
    <property type="protein sequence ID" value="SHK54226.1"/>
    <property type="molecule type" value="Genomic_DNA"/>
</dbReference>
<evidence type="ECO:0000256" key="1">
    <source>
        <dbReference type="SAM" id="Phobius"/>
    </source>
</evidence>
<gene>
    <name evidence="2" type="ORF">SAMN05444267_100540</name>
</gene>
<feature type="transmembrane region" description="Helical" evidence="1">
    <location>
        <begin position="139"/>
        <end position="162"/>
    </location>
</feature>
<evidence type="ECO:0000313" key="2">
    <source>
        <dbReference type="EMBL" id="SHK54226.1"/>
    </source>
</evidence>
<proteinExistence type="predicted"/>
<reference evidence="3" key="1">
    <citation type="submission" date="2016-11" db="EMBL/GenBank/DDBJ databases">
        <authorList>
            <person name="Varghese N."/>
            <person name="Submissions S."/>
        </authorList>
    </citation>
    <scope>NUCLEOTIDE SEQUENCE [LARGE SCALE GENOMIC DNA]</scope>
    <source>
        <strain evidence="3">DSM 26899</strain>
    </source>
</reference>
<keyword evidence="1" id="KW-0472">Membrane</keyword>
<dbReference type="Proteomes" id="UP000184364">
    <property type="component" value="Unassembled WGS sequence"/>
</dbReference>
<dbReference type="AlphaFoldDB" id="A0A1M6TBL5"/>
<evidence type="ECO:0000313" key="3">
    <source>
        <dbReference type="Proteomes" id="UP000184364"/>
    </source>
</evidence>
<keyword evidence="1" id="KW-1133">Transmembrane helix</keyword>
<name>A0A1M6TBL5_9FLAO</name>
<accession>A0A1M6TBL5</accession>
<feature type="transmembrane region" description="Helical" evidence="1">
    <location>
        <begin position="65"/>
        <end position="87"/>
    </location>
</feature>
<dbReference type="RefSeq" id="WP_073291234.1">
    <property type="nucleotide sequence ID" value="NZ_FRAV01000005.1"/>
</dbReference>
<sequence>MTGIILGFFLAFILLPRSIESVITNEITLKKIENFHNQIKMYIDKFTATTFNTASKGILTNSLKYIIWFFGGIYFITLFVFGIAINTGNTNMPFILQEFRYIAVIIFIPILLSIGLKRNFSSFYENTKNNMLKIIKSPIALFLIISYYSLILLIYCLSFVFLEKFN</sequence>
<keyword evidence="3" id="KW-1185">Reference proteome</keyword>
<organism evidence="2 3">
    <name type="scientific">Chryseobacterium polytrichastri</name>
    <dbReference type="NCBI Taxonomy" id="1302687"/>
    <lineage>
        <taxon>Bacteria</taxon>
        <taxon>Pseudomonadati</taxon>
        <taxon>Bacteroidota</taxon>
        <taxon>Flavobacteriia</taxon>
        <taxon>Flavobacteriales</taxon>
        <taxon>Weeksellaceae</taxon>
        <taxon>Chryseobacterium group</taxon>
        <taxon>Chryseobacterium</taxon>
    </lineage>
</organism>
<feature type="transmembrane region" description="Helical" evidence="1">
    <location>
        <begin position="99"/>
        <end position="116"/>
    </location>
</feature>